<organism evidence="3 4">
    <name type="scientific">Cellulomonas septica</name>
    <dbReference type="NCBI Taxonomy" id="285080"/>
    <lineage>
        <taxon>Bacteria</taxon>
        <taxon>Bacillati</taxon>
        <taxon>Actinomycetota</taxon>
        <taxon>Actinomycetes</taxon>
        <taxon>Micrococcales</taxon>
        <taxon>Cellulomonadaceae</taxon>
        <taxon>Cellulomonas</taxon>
    </lineage>
</organism>
<reference evidence="3 4" key="1">
    <citation type="submission" date="2020-04" db="EMBL/GenBank/DDBJ databases">
        <title>MicrobeNet Type strains.</title>
        <authorList>
            <person name="Nicholson A.C."/>
        </authorList>
    </citation>
    <scope>NUCLEOTIDE SEQUENCE [LARGE SCALE GENOMIC DNA]</scope>
    <source>
        <strain evidence="3 4">ATCC BAA-787</strain>
    </source>
</reference>
<evidence type="ECO:0000256" key="1">
    <source>
        <dbReference type="SAM" id="MobiDB-lite"/>
    </source>
</evidence>
<feature type="region of interest" description="Disordered" evidence="1">
    <location>
        <begin position="33"/>
        <end position="66"/>
    </location>
</feature>
<evidence type="ECO:0000313" key="4">
    <source>
        <dbReference type="Proteomes" id="UP000777774"/>
    </source>
</evidence>
<dbReference type="RefSeq" id="WP_168678025.1">
    <property type="nucleotide sequence ID" value="NZ_JAAXOY010000066.1"/>
</dbReference>
<feature type="signal peptide" evidence="2">
    <location>
        <begin position="1"/>
        <end position="25"/>
    </location>
</feature>
<proteinExistence type="predicted"/>
<keyword evidence="2" id="KW-0732">Signal</keyword>
<dbReference type="Proteomes" id="UP000777774">
    <property type="component" value="Unassembled WGS sequence"/>
</dbReference>
<feature type="chain" id="PRO_5046443126" evidence="2">
    <location>
        <begin position="26"/>
        <end position="170"/>
    </location>
</feature>
<gene>
    <name evidence="3" type="ORF">HGA02_04690</name>
</gene>
<name>A0ABX1JWZ9_9CELL</name>
<accession>A0ABX1JWZ9</accession>
<sequence length="170" mass="17573">MTRLAIRRQHATALTFALVTLVLPACTTPAPDDAVAPTTAPTDAAPTTAVTTPDAATPTATPSWPTALPEDEAMSATDSYSVVWLVIAPAQDAALAAADERAEQLGYSAPSTPVVCVPPAPAGVEAESWDDAWGAPVYFREPQDAELFAELWGAPVAAVVHDVHLACGWG</sequence>
<protein>
    <submittedName>
        <fullName evidence="3">Uncharacterized protein</fullName>
    </submittedName>
</protein>
<dbReference type="EMBL" id="JAAXOY010000066">
    <property type="protein sequence ID" value="NKY38848.1"/>
    <property type="molecule type" value="Genomic_DNA"/>
</dbReference>
<keyword evidence="4" id="KW-1185">Reference proteome</keyword>
<comment type="caution">
    <text evidence="3">The sequence shown here is derived from an EMBL/GenBank/DDBJ whole genome shotgun (WGS) entry which is preliminary data.</text>
</comment>
<evidence type="ECO:0000256" key="2">
    <source>
        <dbReference type="SAM" id="SignalP"/>
    </source>
</evidence>
<evidence type="ECO:0000313" key="3">
    <source>
        <dbReference type="EMBL" id="NKY38848.1"/>
    </source>
</evidence>